<comment type="caution">
    <text evidence="1">The sequence shown here is derived from an EMBL/GenBank/DDBJ whole genome shotgun (WGS) entry which is preliminary data.</text>
</comment>
<protein>
    <submittedName>
        <fullName evidence="1">Uncharacterized protein</fullName>
    </submittedName>
</protein>
<dbReference type="EMBL" id="BARW01004120">
    <property type="protein sequence ID" value="GAI60109.1"/>
    <property type="molecule type" value="Genomic_DNA"/>
</dbReference>
<reference evidence="1" key="1">
    <citation type="journal article" date="2014" name="Front. Microbiol.">
        <title>High frequency of phylogenetically diverse reductive dehalogenase-homologous genes in deep subseafloor sedimentary metagenomes.</title>
        <authorList>
            <person name="Kawai M."/>
            <person name="Futagami T."/>
            <person name="Toyoda A."/>
            <person name="Takaki Y."/>
            <person name="Nishi S."/>
            <person name="Hori S."/>
            <person name="Arai W."/>
            <person name="Tsubouchi T."/>
            <person name="Morono Y."/>
            <person name="Uchiyama I."/>
            <person name="Ito T."/>
            <person name="Fujiyama A."/>
            <person name="Inagaki F."/>
            <person name="Takami H."/>
        </authorList>
    </citation>
    <scope>NUCLEOTIDE SEQUENCE</scope>
    <source>
        <strain evidence="1">Expedition CK06-06</strain>
    </source>
</reference>
<sequence>MIKEPYDKIQKDYLEKLRLRTRDLCNNFNNSQSKTKP</sequence>
<feature type="non-terminal residue" evidence="1">
    <location>
        <position position="37"/>
    </location>
</feature>
<accession>X1RX73</accession>
<proteinExistence type="predicted"/>
<gene>
    <name evidence="1" type="ORF">S12H4_09908</name>
</gene>
<evidence type="ECO:0000313" key="1">
    <source>
        <dbReference type="EMBL" id="GAI60109.1"/>
    </source>
</evidence>
<organism evidence="1">
    <name type="scientific">marine sediment metagenome</name>
    <dbReference type="NCBI Taxonomy" id="412755"/>
    <lineage>
        <taxon>unclassified sequences</taxon>
        <taxon>metagenomes</taxon>
        <taxon>ecological metagenomes</taxon>
    </lineage>
</organism>
<dbReference type="AlphaFoldDB" id="X1RX73"/>
<name>X1RX73_9ZZZZ</name>